<name>A0ABS4TKV0_9PSEU</name>
<evidence type="ECO:0000313" key="2">
    <source>
        <dbReference type="EMBL" id="MBP2325039.1"/>
    </source>
</evidence>
<sequence length="117" mass="12250">MSFDVVVDDLRAHASHLDGLMDRLSTAISAANTVSMSDDAYGLLCSFLPPIVNPMEQEGIDSLNAASEAVGTTAGNVRMAADTYEQSDQATSQPFAATLSESPTTPRTAAMAPIIRS</sequence>
<comment type="caution">
    <text evidence="2">The sequence shown here is derived from an EMBL/GenBank/DDBJ whole genome shotgun (WGS) entry which is preliminary data.</text>
</comment>
<feature type="region of interest" description="Disordered" evidence="1">
    <location>
        <begin position="84"/>
        <end position="117"/>
    </location>
</feature>
<protein>
    <submittedName>
        <fullName evidence="2">Uncharacterized protein YukE</fullName>
    </submittedName>
</protein>
<keyword evidence="3" id="KW-1185">Reference proteome</keyword>
<proteinExistence type="predicted"/>
<dbReference type="Proteomes" id="UP001519332">
    <property type="component" value="Unassembled WGS sequence"/>
</dbReference>
<gene>
    <name evidence="2" type="ORF">JOF56_005424</name>
</gene>
<feature type="compositionally biased region" description="Polar residues" evidence="1">
    <location>
        <begin position="84"/>
        <end position="107"/>
    </location>
</feature>
<accession>A0ABS4TKV0</accession>
<evidence type="ECO:0000313" key="3">
    <source>
        <dbReference type="Proteomes" id="UP001519332"/>
    </source>
</evidence>
<reference evidence="2 3" key="1">
    <citation type="submission" date="2021-03" db="EMBL/GenBank/DDBJ databases">
        <title>Sequencing the genomes of 1000 actinobacteria strains.</title>
        <authorList>
            <person name="Klenk H.-P."/>
        </authorList>
    </citation>
    <scope>NUCLEOTIDE SEQUENCE [LARGE SCALE GENOMIC DNA]</scope>
    <source>
        <strain evidence="2 3">DSM 46670</strain>
    </source>
</reference>
<dbReference type="RefSeq" id="WP_209642292.1">
    <property type="nucleotide sequence ID" value="NZ_JAGINW010000001.1"/>
</dbReference>
<evidence type="ECO:0000256" key="1">
    <source>
        <dbReference type="SAM" id="MobiDB-lite"/>
    </source>
</evidence>
<organism evidence="2 3">
    <name type="scientific">Kibdelosporangium banguiense</name>
    <dbReference type="NCBI Taxonomy" id="1365924"/>
    <lineage>
        <taxon>Bacteria</taxon>
        <taxon>Bacillati</taxon>
        <taxon>Actinomycetota</taxon>
        <taxon>Actinomycetes</taxon>
        <taxon>Pseudonocardiales</taxon>
        <taxon>Pseudonocardiaceae</taxon>
        <taxon>Kibdelosporangium</taxon>
    </lineage>
</organism>
<dbReference type="Pfam" id="PF10824">
    <property type="entry name" value="T7SS_ESX_EspC"/>
    <property type="match status" value="1"/>
</dbReference>
<dbReference type="InterPro" id="IPR022536">
    <property type="entry name" value="EspC"/>
</dbReference>
<dbReference type="EMBL" id="JAGINW010000001">
    <property type="protein sequence ID" value="MBP2325039.1"/>
    <property type="molecule type" value="Genomic_DNA"/>
</dbReference>